<feature type="non-terminal residue" evidence="1">
    <location>
        <position position="95"/>
    </location>
</feature>
<evidence type="ECO:0000313" key="2">
    <source>
        <dbReference type="Proteomes" id="UP001059041"/>
    </source>
</evidence>
<sequence length="95" mass="11012">NRRRSLVARNKKMLYDDYIVVDEEFPELRFLGVLKHHRKLQLSPPLLKLLKVLALWLASSAKCIPADLASSPESPLIAVKQQKQFLPYRAQLYEP</sequence>
<dbReference type="EMBL" id="JAFHDT010000023">
    <property type="protein sequence ID" value="KAI7792755.1"/>
    <property type="molecule type" value="Genomic_DNA"/>
</dbReference>
<name>A0A9W7T8S9_TRIRA</name>
<dbReference type="Proteomes" id="UP001059041">
    <property type="component" value="Linkage Group LG23"/>
</dbReference>
<comment type="caution">
    <text evidence="1">The sequence shown here is derived from an EMBL/GenBank/DDBJ whole genome shotgun (WGS) entry which is preliminary data.</text>
</comment>
<keyword evidence="2" id="KW-1185">Reference proteome</keyword>
<accession>A0A9W7T8S9</accession>
<gene>
    <name evidence="1" type="ORF">IRJ41_019141</name>
</gene>
<dbReference type="AlphaFoldDB" id="A0A9W7T8S9"/>
<protein>
    <submittedName>
        <fullName evidence="1">Uncharacterized protein</fullName>
    </submittedName>
</protein>
<reference evidence="1" key="1">
    <citation type="submission" date="2021-02" db="EMBL/GenBank/DDBJ databases">
        <title>Comparative genomics reveals that relaxation of natural selection precedes convergent phenotypic evolution of cavefish.</title>
        <authorList>
            <person name="Peng Z."/>
        </authorList>
    </citation>
    <scope>NUCLEOTIDE SEQUENCE</scope>
    <source>
        <tissue evidence="1">Muscle</tissue>
    </source>
</reference>
<organism evidence="1 2">
    <name type="scientific">Triplophysa rosa</name>
    <name type="common">Cave loach</name>
    <dbReference type="NCBI Taxonomy" id="992332"/>
    <lineage>
        <taxon>Eukaryota</taxon>
        <taxon>Metazoa</taxon>
        <taxon>Chordata</taxon>
        <taxon>Craniata</taxon>
        <taxon>Vertebrata</taxon>
        <taxon>Euteleostomi</taxon>
        <taxon>Actinopterygii</taxon>
        <taxon>Neopterygii</taxon>
        <taxon>Teleostei</taxon>
        <taxon>Ostariophysi</taxon>
        <taxon>Cypriniformes</taxon>
        <taxon>Nemacheilidae</taxon>
        <taxon>Triplophysa</taxon>
    </lineage>
</organism>
<evidence type="ECO:0000313" key="1">
    <source>
        <dbReference type="EMBL" id="KAI7792755.1"/>
    </source>
</evidence>
<proteinExistence type="predicted"/>